<keyword evidence="2" id="KW-1185">Reference proteome</keyword>
<name>A0A7N2LA87_QUELO</name>
<sequence length="177" mass="19578">MPPLPSYGYGREHPGPRYGSLVHGQNLKDVVITVCNLSSGYYLLCHLHNLPLVGLKLYSASWINELLGTEIVDQDGKSSLLSLVKAFDSVFDVYEGFCNLKQVDLKLKICRGTSNKKILVREAQSYSAATVIVGTGTEDHHRNGLLRMIQETLKKNTKVPNEGNASVSLKERFENGT</sequence>
<evidence type="ECO:0000313" key="2">
    <source>
        <dbReference type="Proteomes" id="UP000594261"/>
    </source>
</evidence>
<dbReference type="EMBL" id="LRBV02000003">
    <property type="status" value="NOT_ANNOTATED_CDS"/>
    <property type="molecule type" value="Genomic_DNA"/>
</dbReference>
<dbReference type="AlphaFoldDB" id="A0A7N2LA87"/>
<dbReference type="Proteomes" id="UP000594261">
    <property type="component" value="Chromosome 3"/>
</dbReference>
<protein>
    <submittedName>
        <fullName evidence="1">Uncharacterized protein</fullName>
    </submittedName>
</protein>
<reference evidence="1 2" key="1">
    <citation type="journal article" date="2016" name="G3 (Bethesda)">
        <title>First Draft Assembly and Annotation of the Genome of a California Endemic Oak Quercus lobata Nee (Fagaceae).</title>
        <authorList>
            <person name="Sork V.L."/>
            <person name="Fitz-Gibbon S.T."/>
            <person name="Puiu D."/>
            <person name="Crepeau M."/>
            <person name="Gugger P.F."/>
            <person name="Sherman R."/>
            <person name="Stevens K."/>
            <person name="Langley C.H."/>
            <person name="Pellegrini M."/>
            <person name="Salzberg S.L."/>
        </authorList>
    </citation>
    <scope>NUCLEOTIDE SEQUENCE [LARGE SCALE GENOMIC DNA]</scope>
    <source>
        <strain evidence="1 2">cv. SW786</strain>
    </source>
</reference>
<evidence type="ECO:0000313" key="1">
    <source>
        <dbReference type="EnsemblPlants" id="QL03p058443:mrna"/>
    </source>
</evidence>
<accession>A0A7N2LA87</accession>
<dbReference type="InParanoid" id="A0A7N2LA87"/>
<proteinExistence type="predicted"/>
<reference evidence="1" key="2">
    <citation type="submission" date="2021-01" db="UniProtKB">
        <authorList>
            <consortium name="EnsemblPlants"/>
        </authorList>
    </citation>
    <scope>IDENTIFICATION</scope>
</reference>
<organism evidence="1 2">
    <name type="scientific">Quercus lobata</name>
    <name type="common">Valley oak</name>
    <dbReference type="NCBI Taxonomy" id="97700"/>
    <lineage>
        <taxon>Eukaryota</taxon>
        <taxon>Viridiplantae</taxon>
        <taxon>Streptophyta</taxon>
        <taxon>Embryophyta</taxon>
        <taxon>Tracheophyta</taxon>
        <taxon>Spermatophyta</taxon>
        <taxon>Magnoliopsida</taxon>
        <taxon>eudicotyledons</taxon>
        <taxon>Gunneridae</taxon>
        <taxon>Pentapetalae</taxon>
        <taxon>rosids</taxon>
        <taxon>fabids</taxon>
        <taxon>Fagales</taxon>
        <taxon>Fagaceae</taxon>
        <taxon>Quercus</taxon>
    </lineage>
</organism>
<dbReference type="EnsemblPlants" id="QL03p058443:mrna">
    <property type="protein sequence ID" value="QL03p058443:mrna"/>
    <property type="gene ID" value="QL03p058443"/>
</dbReference>
<dbReference type="Gramene" id="QL03p058443:mrna">
    <property type="protein sequence ID" value="QL03p058443:mrna"/>
    <property type="gene ID" value="QL03p058443"/>
</dbReference>